<reference evidence="2" key="1">
    <citation type="submission" date="2017-06" db="EMBL/GenBank/DDBJ databases">
        <authorList>
            <person name="Cremers G."/>
        </authorList>
    </citation>
    <scope>NUCLEOTIDE SEQUENCE [LARGE SCALE GENOMIC DNA]</scope>
</reference>
<evidence type="ECO:0000313" key="2">
    <source>
        <dbReference type="Proteomes" id="UP000218615"/>
    </source>
</evidence>
<dbReference type="AlphaFoldDB" id="A0A284VTN8"/>
<protein>
    <submittedName>
        <fullName evidence="1">Uncharacterized protein</fullName>
    </submittedName>
</protein>
<dbReference type="Proteomes" id="UP000218615">
    <property type="component" value="Unassembled WGS sequence"/>
</dbReference>
<organism evidence="1 2">
    <name type="scientific">Candidatus Methanoperedens nitratireducens</name>
    <dbReference type="NCBI Taxonomy" id="1392998"/>
    <lineage>
        <taxon>Archaea</taxon>
        <taxon>Methanobacteriati</taxon>
        <taxon>Methanobacteriota</taxon>
        <taxon>Stenosarchaea group</taxon>
        <taxon>Methanomicrobia</taxon>
        <taxon>Methanosarcinales</taxon>
        <taxon>ANME-2 cluster</taxon>
        <taxon>Candidatus Methanoperedentaceae</taxon>
        <taxon>Candidatus Methanoperedens</taxon>
    </lineage>
</organism>
<evidence type="ECO:0000313" key="1">
    <source>
        <dbReference type="EMBL" id="SNQ62650.1"/>
    </source>
</evidence>
<keyword evidence="2" id="KW-1185">Reference proteome</keyword>
<proteinExistence type="predicted"/>
<accession>A0A284VTN8</accession>
<sequence>MYLTEYCFRLLLQKLRKNQIKEIYRRGHSQLLELQFIIQYLRHITISIR</sequence>
<gene>
    <name evidence="1" type="ORF">MNV_80051</name>
</gene>
<name>A0A284VTN8_9EURY</name>
<dbReference type="EMBL" id="FZMP01000229">
    <property type="protein sequence ID" value="SNQ62650.1"/>
    <property type="molecule type" value="Genomic_DNA"/>
</dbReference>